<evidence type="ECO:0000256" key="6">
    <source>
        <dbReference type="ARBA" id="ARBA00023180"/>
    </source>
</evidence>
<dbReference type="GeneID" id="118419955"/>
<keyword evidence="6" id="KW-0325">Glycoprotein</keyword>
<dbReference type="GO" id="GO:0005044">
    <property type="term" value="F:scavenger receptor activity"/>
    <property type="evidence" value="ECO:0000318"/>
    <property type="project" value="GO_Central"/>
</dbReference>
<evidence type="ECO:0000256" key="1">
    <source>
        <dbReference type="ARBA" id="ARBA00004370"/>
    </source>
</evidence>
<dbReference type="GO" id="GO:0005764">
    <property type="term" value="C:lysosome"/>
    <property type="evidence" value="ECO:0007669"/>
    <property type="project" value="InterPro"/>
</dbReference>
<evidence type="ECO:0000256" key="8">
    <source>
        <dbReference type="SAM" id="Phobius"/>
    </source>
</evidence>
<keyword evidence="5 8" id="KW-0472">Membrane</keyword>
<feature type="transmembrane region" description="Helical" evidence="8">
    <location>
        <begin position="443"/>
        <end position="467"/>
    </location>
</feature>
<dbReference type="AlphaFoldDB" id="A0A9J7LGZ0"/>
<dbReference type="InterPro" id="IPR005429">
    <property type="entry name" value="LimpII"/>
</dbReference>
<evidence type="ECO:0000256" key="2">
    <source>
        <dbReference type="ARBA" id="ARBA00010532"/>
    </source>
</evidence>
<evidence type="ECO:0000256" key="3">
    <source>
        <dbReference type="ARBA" id="ARBA00022692"/>
    </source>
</evidence>
<organism evidence="9 10">
    <name type="scientific">Branchiostoma floridae</name>
    <name type="common">Florida lancelet</name>
    <name type="synonym">Amphioxus</name>
    <dbReference type="NCBI Taxonomy" id="7739"/>
    <lineage>
        <taxon>Eukaryota</taxon>
        <taxon>Metazoa</taxon>
        <taxon>Chordata</taxon>
        <taxon>Cephalochordata</taxon>
        <taxon>Leptocardii</taxon>
        <taxon>Amphioxiformes</taxon>
        <taxon>Branchiostomatidae</taxon>
        <taxon>Branchiostoma</taxon>
    </lineage>
</organism>
<comment type="subcellular location">
    <subcellularLocation>
        <location evidence="1">Membrane</location>
    </subcellularLocation>
</comment>
<dbReference type="Pfam" id="PF01130">
    <property type="entry name" value="CD36"/>
    <property type="match status" value="1"/>
</dbReference>
<dbReference type="InterPro" id="IPR002159">
    <property type="entry name" value="CD36_fam"/>
</dbReference>
<proteinExistence type="inferred from homology"/>
<accession>A0A9J7LGZ0</accession>
<reference evidence="10" key="2">
    <citation type="submission" date="2025-08" db="UniProtKB">
        <authorList>
            <consortium name="RefSeq"/>
        </authorList>
    </citation>
    <scope>IDENTIFICATION</scope>
    <source>
        <strain evidence="10">S238N-H82</strain>
        <tissue evidence="10">Testes</tissue>
    </source>
</reference>
<dbReference type="PANTHER" id="PTHR11923:SF12">
    <property type="entry name" value="PLATELET GLYCOPROTEIN 4"/>
    <property type="match status" value="1"/>
</dbReference>
<evidence type="ECO:0000256" key="4">
    <source>
        <dbReference type="ARBA" id="ARBA00022989"/>
    </source>
</evidence>
<dbReference type="OrthoDB" id="18585at2759"/>
<evidence type="ECO:0000256" key="7">
    <source>
        <dbReference type="SAM" id="MobiDB-lite"/>
    </source>
</evidence>
<dbReference type="PANTHER" id="PTHR11923">
    <property type="entry name" value="SCAVENGER RECEPTOR CLASS B TYPE-1 SR-B1"/>
    <property type="match status" value="1"/>
</dbReference>
<dbReference type="GO" id="GO:0016020">
    <property type="term" value="C:membrane"/>
    <property type="evidence" value="ECO:0000318"/>
    <property type="project" value="GO_Central"/>
</dbReference>
<protein>
    <submittedName>
        <fullName evidence="10">Lysosome membrane protein 2-like isoform X2</fullName>
    </submittedName>
</protein>
<dbReference type="PRINTS" id="PR01611">
    <property type="entry name" value="LIMPII"/>
</dbReference>
<keyword evidence="3 8" id="KW-0812">Transmembrane</keyword>
<reference evidence="9" key="1">
    <citation type="journal article" date="2020" name="Nat. Ecol. Evol.">
        <title>Deeply conserved synteny resolves early events in vertebrate evolution.</title>
        <authorList>
            <person name="Simakov O."/>
            <person name="Marletaz F."/>
            <person name="Yue J.X."/>
            <person name="O'Connell B."/>
            <person name="Jenkins J."/>
            <person name="Brandt A."/>
            <person name="Calef R."/>
            <person name="Tung C.H."/>
            <person name="Huang T.K."/>
            <person name="Schmutz J."/>
            <person name="Satoh N."/>
            <person name="Yu J.K."/>
            <person name="Putnam N.H."/>
            <person name="Green R.E."/>
            <person name="Rokhsar D.S."/>
        </authorList>
    </citation>
    <scope>NUCLEOTIDE SEQUENCE [LARGE SCALE GENOMIC DNA]</scope>
    <source>
        <strain evidence="9">S238N-H82</strain>
    </source>
</reference>
<dbReference type="RefSeq" id="XP_035682543.1">
    <property type="nucleotide sequence ID" value="XM_035826650.1"/>
</dbReference>
<keyword evidence="4 8" id="KW-1133">Transmembrane helix</keyword>
<evidence type="ECO:0000256" key="5">
    <source>
        <dbReference type="ARBA" id="ARBA00023136"/>
    </source>
</evidence>
<comment type="similarity">
    <text evidence="2">Belongs to the CD36 family.</text>
</comment>
<dbReference type="Proteomes" id="UP000001554">
    <property type="component" value="Chromosome 7"/>
</dbReference>
<gene>
    <name evidence="10" type="primary">LOC118419955</name>
</gene>
<evidence type="ECO:0000313" key="9">
    <source>
        <dbReference type="Proteomes" id="UP000001554"/>
    </source>
</evidence>
<keyword evidence="9" id="KW-1185">Reference proteome</keyword>
<evidence type="ECO:0000313" key="10">
    <source>
        <dbReference type="RefSeq" id="XP_035682543.1"/>
    </source>
</evidence>
<feature type="region of interest" description="Disordered" evidence="7">
    <location>
        <begin position="475"/>
        <end position="495"/>
    </location>
</feature>
<dbReference type="PRINTS" id="PR01609">
    <property type="entry name" value="CD36FAMILY"/>
</dbReference>
<sequence>MRCTLRVGVGVTGVCGVLLLGMGIGAIFLFDSVLHDQIKKNGVIKQGSYLYDQWSNIPVPIFMQFWVWDLLNPEEVLQGAKPAVRQKGPYTYSERVVKTNITFHDNGTVSYLQPRTFTFLRNMSVGPENDTFTSLNIPLMTIAELIENERDIVKDLVSVIERLAQETLFMKLTVGGLVWGYNDSLLVDVAKLAPGLLPSTEFGLFMGRKINGTDGVYSVYTGDGDVTKVNVIDTWDGQKALNYWGDGDPYCNMINGTDGNFFPPFITKDEKATLFSTDICRSVEGEFIRESSVRGIPTYRYEAPERLFQSGDINPANKCYCQNQACLPSGLLNISICKQGAPVIMSSPHFYLGDQSLVDSIIGMHPDPEQHKVYFEVEPLTGFPMNVAKRLQINIYVRKVEHILQTGNVREMFYPILWLNESTFIDPVNADKFKSQVTNNIKLMYGVEYGMIAVGCVLLIMFIILFVKYRKRQSSSTVPGTSDERTSLLNGDTVQ</sequence>
<feature type="transmembrane region" description="Helical" evidence="8">
    <location>
        <begin position="7"/>
        <end position="30"/>
    </location>
</feature>
<name>A0A9J7LGZ0_BRAFL</name>